<protein>
    <submittedName>
        <fullName evidence="1">Uncharacterized protein</fullName>
    </submittedName>
</protein>
<dbReference type="EMBL" id="GBXM01015964">
    <property type="protein sequence ID" value="JAH92613.1"/>
    <property type="molecule type" value="Transcribed_RNA"/>
</dbReference>
<proteinExistence type="predicted"/>
<name>A0A0E9WSZ7_ANGAN</name>
<sequence length="63" mass="6936">MSAYLHMSDENKPRMGNGAPTEVRLVPWPWLEAGLAICFLNLCVGYRVRGDETSAGALLELKS</sequence>
<accession>A0A0E9WSZ7</accession>
<dbReference type="AlphaFoldDB" id="A0A0E9WSZ7"/>
<organism evidence="1">
    <name type="scientific">Anguilla anguilla</name>
    <name type="common">European freshwater eel</name>
    <name type="synonym">Muraena anguilla</name>
    <dbReference type="NCBI Taxonomy" id="7936"/>
    <lineage>
        <taxon>Eukaryota</taxon>
        <taxon>Metazoa</taxon>
        <taxon>Chordata</taxon>
        <taxon>Craniata</taxon>
        <taxon>Vertebrata</taxon>
        <taxon>Euteleostomi</taxon>
        <taxon>Actinopterygii</taxon>
        <taxon>Neopterygii</taxon>
        <taxon>Teleostei</taxon>
        <taxon>Anguilliformes</taxon>
        <taxon>Anguillidae</taxon>
        <taxon>Anguilla</taxon>
    </lineage>
</organism>
<reference evidence="1" key="1">
    <citation type="submission" date="2014-11" db="EMBL/GenBank/DDBJ databases">
        <authorList>
            <person name="Amaro Gonzalez C."/>
        </authorList>
    </citation>
    <scope>NUCLEOTIDE SEQUENCE</scope>
</reference>
<evidence type="ECO:0000313" key="1">
    <source>
        <dbReference type="EMBL" id="JAH92613.1"/>
    </source>
</evidence>
<reference evidence="1" key="2">
    <citation type="journal article" date="2015" name="Fish Shellfish Immunol.">
        <title>Early steps in the European eel (Anguilla anguilla)-Vibrio vulnificus interaction in the gills: Role of the RtxA13 toxin.</title>
        <authorList>
            <person name="Callol A."/>
            <person name="Pajuelo D."/>
            <person name="Ebbesson L."/>
            <person name="Teles M."/>
            <person name="MacKenzie S."/>
            <person name="Amaro C."/>
        </authorList>
    </citation>
    <scope>NUCLEOTIDE SEQUENCE</scope>
</reference>